<feature type="compositionally biased region" description="Low complexity" evidence="4">
    <location>
        <begin position="752"/>
        <end position="768"/>
    </location>
</feature>
<dbReference type="InterPro" id="IPR009057">
    <property type="entry name" value="Homeodomain-like_sf"/>
</dbReference>
<keyword evidence="1" id="KW-0238">DNA-binding</keyword>
<feature type="compositionally biased region" description="Basic and acidic residues" evidence="4">
    <location>
        <begin position="144"/>
        <end position="161"/>
    </location>
</feature>
<feature type="domain" description="HTH myb-type" evidence="5">
    <location>
        <begin position="574"/>
        <end position="627"/>
    </location>
</feature>
<dbReference type="Gene3D" id="1.10.10.60">
    <property type="entry name" value="Homeodomain-like"/>
    <property type="match status" value="1"/>
</dbReference>
<gene>
    <name evidence="6" type="primary">TBF1</name>
    <name evidence="6" type="ORF">Q9L58_007113</name>
</gene>
<dbReference type="InterPro" id="IPR001005">
    <property type="entry name" value="SANT/Myb"/>
</dbReference>
<evidence type="ECO:0000256" key="3">
    <source>
        <dbReference type="ARBA" id="ARBA00023306"/>
    </source>
</evidence>
<keyword evidence="3" id="KW-0131">Cell cycle</keyword>
<dbReference type="Pfam" id="PF08558">
    <property type="entry name" value="TRF"/>
    <property type="match status" value="1"/>
</dbReference>
<dbReference type="SUPFAM" id="SSF46689">
    <property type="entry name" value="Homeodomain-like"/>
    <property type="match status" value="1"/>
</dbReference>
<evidence type="ECO:0000256" key="1">
    <source>
        <dbReference type="ARBA" id="ARBA00023125"/>
    </source>
</evidence>
<dbReference type="PANTHER" id="PTHR47807">
    <property type="entry name" value="PROTEIN TBF1"/>
    <property type="match status" value="1"/>
</dbReference>
<dbReference type="InterPro" id="IPR052833">
    <property type="entry name" value="Telomeric_DNA-bd_trans-reg"/>
</dbReference>
<evidence type="ECO:0000256" key="4">
    <source>
        <dbReference type="SAM" id="MobiDB-lite"/>
    </source>
</evidence>
<reference evidence="6 7" key="1">
    <citation type="submission" date="2024-02" db="EMBL/GenBank/DDBJ databases">
        <title>Discinaceae phylogenomics.</title>
        <authorList>
            <person name="Dirks A.C."/>
            <person name="James T.Y."/>
        </authorList>
    </citation>
    <scope>NUCLEOTIDE SEQUENCE [LARGE SCALE GENOMIC DNA]</scope>
    <source>
        <strain evidence="6 7">ACD0624</strain>
    </source>
</reference>
<dbReference type="PANTHER" id="PTHR47807:SF1">
    <property type="entry name" value="PROTEIN TBF1"/>
    <property type="match status" value="1"/>
</dbReference>
<dbReference type="InterPro" id="IPR013867">
    <property type="entry name" value="Telomere_rpt-bd_fac_dimer_dom"/>
</dbReference>
<evidence type="ECO:0000256" key="2">
    <source>
        <dbReference type="ARBA" id="ARBA00023242"/>
    </source>
</evidence>
<feature type="region of interest" description="Disordered" evidence="4">
    <location>
        <begin position="115"/>
        <end position="161"/>
    </location>
</feature>
<name>A0ABR3GDG4_9PEZI</name>
<proteinExistence type="predicted"/>
<protein>
    <submittedName>
        <fullName evidence="6">TTAGGG repeat binding factor</fullName>
    </submittedName>
</protein>
<feature type="region of interest" description="Disordered" evidence="4">
    <location>
        <begin position="558"/>
        <end position="580"/>
    </location>
</feature>
<feature type="region of interest" description="Disordered" evidence="4">
    <location>
        <begin position="704"/>
        <end position="729"/>
    </location>
</feature>
<evidence type="ECO:0000259" key="5">
    <source>
        <dbReference type="PROSITE" id="PS51294"/>
    </source>
</evidence>
<dbReference type="EMBL" id="JBBBZM010000107">
    <property type="protein sequence ID" value="KAL0634012.1"/>
    <property type="molecule type" value="Genomic_DNA"/>
</dbReference>
<keyword evidence="2" id="KW-0539">Nucleus</keyword>
<dbReference type="PROSITE" id="PS51294">
    <property type="entry name" value="HTH_MYB"/>
    <property type="match status" value="1"/>
</dbReference>
<keyword evidence="7" id="KW-1185">Reference proteome</keyword>
<evidence type="ECO:0000313" key="7">
    <source>
        <dbReference type="Proteomes" id="UP001447188"/>
    </source>
</evidence>
<dbReference type="CDD" id="cd11660">
    <property type="entry name" value="SANT_TRF"/>
    <property type="match status" value="1"/>
</dbReference>
<evidence type="ECO:0000313" key="6">
    <source>
        <dbReference type="EMBL" id="KAL0634012.1"/>
    </source>
</evidence>
<dbReference type="SMART" id="SM00717">
    <property type="entry name" value="SANT"/>
    <property type="match status" value="1"/>
</dbReference>
<accession>A0ABR3GDG4</accession>
<feature type="compositionally biased region" description="Polar residues" evidence="4">
    <location>
        <begin position="446"/>
        <end position="478"/>
    </location>
</feature>
<organism evidence="6 7">
    <name type="scientific">Discina gigas</name>
    <dbReference type="NCBI Taxonomy" id="1032678"/>
    <lineage>
        <taxon>Eukaryota</taxon>
        <taxon>Fungi</taxon>
        <taxon>Dikarya</taxon>
        <taxon>Ascomycota</taxon>
        <taxon>Pezizomycotina</taxon>
        <taxon>Pezizomycetes</taxon>
        <taxon>Pezizales</taxon>
        <taxon>Discinaceae</taxon>
        <taxon>Discina</taxon>
    </lineage>
</organism>
<feature type="region of interest" description="Disordered" evidence="4">
    <location>
        <begin position="752"/>
        <end position="816"/>
    </location>
</feature>
<comment type="caution">
    <text evidence="6">The sequence shown here is derived from an EMBL/GenBank/DDBJ whole genome shotgun (WGS) entry which is preliminary data.</text>
</comment>
<feature type="region of interest" description="Disordered" evidence="4">
    <location>
        <begin position="436"/>
        <end position="481"/>
    </location>
</feature>
<feature type="region of interest" description="Disordered" evidence="4">
    <location>
        <begin position="1"/>
        <end position="44"/>
    </location>
</feature>
<dbReference type="InterPro" id="IPR017930">
    <property type="entry name" value="Myb_dom"/>
</dbReference>
<dbReference type="Proteomes" id="UP001447188">
    <property type="component" value="Unassembled WGS sequence"/>
</dbReference>
<sequence length="816" mass="89510">MTSTTAPAPQAPLPQQPEEQVQGPQQPPANQLDHPPHHSVDPSLSSIAAFNAAYNTNHETNEWGKRPADHEIPSEAATLSIGGDPTAKRQHLDTQHLDRVVPAANDQRMQNDVVDSHVSQMQDSAGFASRTDQTGNDGQYDNNSSDHHHHEEQSNDLERSSHAIENDDEDGLDQEFDMDEEEHERSSTGPAVWNLNFMDPNYMLWDANQNLRIQSLPILDNLSTQILTTLGKGPYQETLNIVTQPDSDQGQAYNTMKSLFDQTKKLYTPEAFLSADELKLELPEQRATVRKVNLATFVSSVFGSQEVGFFHLNEHFLDTFVPDGGRLLKSQGALYLDLKTQAYISAMSTNERGKEEILTDLFPDEMKEILLARRPGAKTLTPSEQDFVARLAQRKSHLMMIADDTNLCEKYVWQDFLKEVSWYVSKNYESIVAQPMRRPRKRKISNAAQRPHTPQSGEQRNDSPAPSQSQLVTPTHTQPPEMDTTVVTTLVVHSATHPLPQTPNPSESVTPAQVALEAELFGSNTSIAMSLGAPPAQPPVPQQSAPTQVLYERARLAATAKASPNARRAGLPSQRRPWSTEEENALMAGLDRVKGPHWSQILAMFGPGGTVNETLKDRNQVQLKDKARNLKLFFLKSGIEVPYYLQFVTGELKTRAPGQAAKNAAKKAVEASADEDAAHVAAVTALGGALGNAARMGSQEMLGNRMARGSHSQSPPLSHEGSLQGGVAPTADMGMNVIPVFEQALKQQLQQHAHLQQHQQHQQQLQQQDVQDGFGGGIGVSTSGPLEERVDPGLMGVDPTLRGGVGHEVSTERGTA</sequence>
<feature type="compositionally biased region" description="Polar residues" evidence="4">
    <location>
        <begin position="130"/>
        <end position="143"/>
    </location>
</feature>